<feature type="compositionally biased region" description="Low complexity" evidence="1">
    <location>
        <begin position="76"/>
        <end position="100"/>
    </location>
</feature>
<feature type="compositionally biased region" description="Low complexity" evidence="1">
    <location>
        <begin position="516"/>
        <end position="528"/>
    </location>
</feature>
<feature type="region of interest" description="Disordered" evidence="1">
    <location>
        <begin position="1"/>
        <end position="122"/>
    </location>
</feature>
<gene>
    <name evidence="2" type="ORF">PNOK_0931800</name>
</gene>
<protein>
    <submittedName>
        <fullName evidence="2">Uncharacterized protein</fullName>
    </submittedName>
</protein>
<feature type="compositionally biased region" description="Acidic residues" evidence="1">
    <location>
        <begin position="635"/>
        <end position="646"/>
    </location>
</feature>
<feature type="region of interest" description="Disordered" evidence="1">
    <location>
        <begin position="157"/>
        <end position="446"/>
    </location>
</feature>
<reference evidence="2 3" key="1">
    <citation type="journal article" date="2017" name="Mol. Ecol.">
        <title>Comparative and population genomic landscape of Phellinus noxius: A hypervariable fungus causing root rot in trees.</title>
        <authorList>
            <person name="Chung C.L."/>
            <person name="Lee T.J."/>
            <person name="Akiba M."/>
            <person name="Lee H.H."/>
            <person name="Kuo T.H."/>
            <person name="Liu D."/>
            <person name="Ke H.M."/>
            <person name="Yokoi T."/>
            <person name="Roa M.B."/>
            <person name="Lu M.J."/>
            <person name="Chang Y.Y."/>
            <person name="Ann P.J."/>
            <person name="Tsai J.N."/>
            <person name="Chen C.Y."/>
            <person name="Tzean S.S."/>
            <person name="Ota Y."/>
            <person name="Hattori T."/>
            <person name="Sahashi N."/>
            <person name="Liou R.F."/>
            <person name="Kikuchi T."/>
            <person name="Tsai I.J."/>
        </authorList>
    </citation>
    <scope>NUCLEOTIDE SEQUENCE [LARGE SCALE GENOMIC DNA]</scope>
    <source>
        <strain evidence="2 3">FFPRI411160</strain>
    </source>
</reference>
<feature type="compositionally biased region" description="Basic and acidic residues" evidence="1">
    <location>
        <begin position="623"/>
        <end position="634"/>
    </location>
</feature>
<comment type="caution">
    <text evidence="2">The sequence shown here is derived from an EMBL/GenBank/DDBJ whole genome shotgun (WGS) entry which is preliminary data.</text>
</comment>
<feature type="compositionally biased region" description="Basic and acidic residues" evidence="1">
    <location>
        <begin position="341"/>
        <end position="355"/>
    </location>
</feature>
<keyword evidence="3" id="KW-1185">Reference proteome</keyword>
<evidence type="ECO:0000313" key="3">
    <source>
        <dbReference type="Proteomes" id="UP000217199"/>
    </source>
</evidence>
<name>A0A286U5B8_9AGAM</name>
<feature type="compositionally biased region" description="Basic residues" evidence="1">
    <location>
        <begin position="612"/>
        <end position="622"/>
    </location>
</feature>
<proteinExistence type="predicted"/>
<feature type="compositionally biased region" description="Low complexity" evidence="1">
    <location>
        <begin position="50"/>
        <end position="63"/>
    </location>
</feature>
<dbReference type="EMBL" id="NBII01000011">
    <property type="protein sequence ID" value="PAV14765.1"/>
    <property type="molecule type" value="Genomic_DNA"/>
</dbReference>
<dbReference type="Proteomes" id="UP000217199">
    <property type="component" value="Unassembled WGS sequence"/>
</dbReference>
<accession>A0A286U5B8</accession>
<organism evidence="2 3">
    <name type="scientific">Pyrrhoderma noxium</name>
    <dbReference type="NCBI Taxonomy" id="2282107"/>
    <lineage>
        <taxon>Eukaryota</taxon>
        <taxon>Fungi</taxon>
        <taxon>Dikarya</taxon>
        <taxon>Basidiomycota</taxon>
        <taxon>Agaricomycotina</taxon>
        <taxon>Agaricomycetes</taxon>
        <taxon>Hymenochaetales</taxon>
        <taxon>Hymenochaetaceae</taxon>
        <taxon>Pyrrhoderma</taxon>
    </lineage>
</organism>
<feature type="compositionally biased region" description="Low complexity" evidence="1">
    <location>
        <begin position="302"/>
        <end position="315"/>
    </location>
</feature>
<feature type="compositionally biased region" description="Basic and acidic residues" evidence="1">
    <location>
        <begin position="167"/>
        <end position="181"/>
    </location>
</feature>
<dbReference type="InParanoid" id="A0A286U5B8"/>
<feature type="compositionally biased region" description="Basic and acidic residues" evidence="1">
    <location>
        <begin position="385"/>
        <end position="396"/>
    </location>
</feature>
<feature type="compositionally biased region" description="Polar residues" evidence="1">
    <location>
        <begin position="1"/>
        <end position="36"/>
    </location>
</feature>
<feature type="compositionally biased region" description="Polar residues" evidence="1">
    <location>
        <begin position="426"/>
        <end position="446"/>
    </location>
</feature>
<feature type="region of interest" description="Disordered" evidence="1">
    <location>
        <begin position="494"/>
        <end position="528"/>
    </location>
</feature>
<sequence length="661" mass="68619">MRKSSDGYSQRRSSLPASTPRQRTVSASGVNVSRTGKASPLPSIITSQVAHSSTSGSSSGAKAGPKKVVKKPRPVSIDSSLSRNTSISSSTSAPLQSSNAKSAHRRSGSFSDTGARASGNRGQVQASLLSIVEGVTLQNRKAWQSVNPDPAKILFEVKAPQSVIPSRPHDNSNKDESDRSGDPNASNEKTTKRASIHNPSPGPGPSPRSSRPSAEMQWHRLSTISASSNSEPHLPIKSPIIAQSSTPKLPLRSALRNRTPSPNPPSNSSAPGSRTTSPPPTELVQSTSNNRLAPPNIPLPASSPSSNVTSPSSSTLFHPGSSHQPVVITPYHSALSFPEESTDKDKSSPIIKEDDTASLSSAYETGHEELSSDNGAESDDDDENDRTALHSDDGHHISSATGSTVGGGSTVGSEGPPTPTPLAKFTINSYNKDTTPTSSTLASDITSAMGNGGMTYDGSHPTIKVLESSLAQAQVGNKEEGKTNGLFVHGMEQDKEQGSTTVSLMTSSDGGATAVSLSNPSSATGSGSATAIASVSAPSFNGTTGGAAPATTAAVIATTTGTGTDGMTDDPPPVRRKSVRVSSKPTFAPTPPALAESEDSEGTGGYEPWSHSHGHSHIHNHGGHYDKGRGKEVTDAWEDSSEEDEEYSRARQMLLKLKKKL</sequence>
<dbReference type="STRING" id="2282107.A0A286U5B8"/>
<feature type="compositionally biased region" description="Polar residues" evidence="1">
    <location>
        <begin position="498"/>
        <end position="510"/>
    </location>
</feature>
<feature type="compositionally biased region" description="Basic residues" evidence="1">
    <location>
        <begin position="64"/>
        <end position="73"/>
    </location>
</feature>
<feature type="compositionally biased region" description="Low complexity" evidence="1">
    <location>
        <begin position="256"/>
        <end position="274"/>
    </location>
</feature>
<feature type="region of interest" description="Disordered" evidence="1">
    <location>
        <begin position="557"/>
        <end position="648"/>
    </location>
</feature>
<feature type="compositionally biased region" description="Low complexity" evidence="1">
    <location>
        <begin position="557"/>
        <end position="566"/>
    </location>
</feature>
<evidence type="ECO:0000313" key="2">
    <source>
        <dbReference type="EMBL" id="PAV14765.1"/>
    </source>
</evidence>
<feature type="compositionally biased region" description="Polar residues" evidence="1">
    <location>
        <begin position="220"/>
        <end position="231"/>
    </location>
</feature>
<evidence type="ECO:0000256" key="1">
    <source>
        <dbReference type="SAM" id="MobiDB-lite"/>
    </source>
</evidence>
<dbReference type="AlphaFoldDB" id="A0A286U5B8"/>